<sequence>MSAPVVEVRDLRRTFAGGFEAVRGVSFDVAPGELFALLGTNGAGKTSTMEVLEGLAPATSGTVRVLGHDPYRERRAVRPRTGVVLQEGGFPRDLTVLEAARTWAGTLTAPRPPEEVVELVGLADKADVRIRQLSGGQRRRLDLGVAVMGRPDVLFLDEPTTGLDPESRRTTWEVVRSMVADGMAVVLTTHYLEEAEQLADHLAIMAAGEVVVAGTPEEVVAAEPSRVRWRPAPGTAAADLPVLVEPDGRPVDVRLEDGRAVVRTRALRPVLVRLLAWADEHGDDLEGLAVTSASLEQVFLAAADRDRDGATAPVATGSPDRHDHRDLLETSR</sequence>
<dbReference type="GO" id="GO:0005886">
    <property type="term" value="C:plasma membrane"/>
    <property type="evidence" value="ECO:0007669"/>
    <property type="project" value="UniProtKB-SubCell"/>
</dbReference>
<dbReference type="InterPro" id="IPR003593">
    <property type="entry name" value="AAA+_ATPase"/>
</dbReference>
<dbReference type="InterPro" id="IPR050763">
    <property type="entry name" value="ABC_transporter_ATP-binding"/>
</dbReference>
<evidence type="ECO:0000256" key="6">
    <source>
        <dbReference type="SAM" id="MobiDB-lite"/>
    </source>
</evidence>
<evidence type="ECO:0000256" key="2">
    <source>
        <dbReference type="ARBA" id="ARBA00022448"/>
    </source>
</evidence>
<gene>
    <name evidence="8" type="ORF">EDC03_1185</name>
</gene>
<dbReference type="Proteomes" id="UP000276232">
    <property type="component" value="Unassembled WGS sequence"/>
</dbReference>
<dbReference type="AlphaFoldDB" id="A0A3N1HRC0"/>
<dbReference type="OrthoDB" id="9804819at2"/>
<dbReference type="SUPFAM" id="SSF52540">
    <property type="entry name" value="P-loop containing nucleoside triphosphate hydrolases"/>
    <property type="match status" value="1"/>
</dbReference>
<dbReference type="RefSeq" id="WP_123379240.1">
    <property type="nucleotide sequence ID" value="NZ_RJKN01000002.1"/>
</dbReference>
<protein>
    <submittedName>
        <fullName evidence="8">ABC-2 type transport system ATP-binding protein</fullName>
    </submittedName>
</protein>
<accession>A0A3N1HRC0</accession>
<proteinExistence type="predicted"/>
<keyword evidence="3" id="KW-0547">Nucleotide-binding</keyword>
<feature type="domain" description="ABC transporter" evidence="7">
    <location>
        <begin position="6"/>
        <end position="232"/>
    </location>
</feature>
<evidence type="ECO:0000256" key="3">
    <source>
        <dbReference type="ARBA" id="ARBA00022741"/>
    </source>
</evidence>
<dbReference type="PROSITE" id="PS00211">
    <property type="entry name" value="ABC_TRANSPORTER_1"/>
    <property type="match status" value="1"/>
</dbReference>
<feature type="region of interest" description="Disordered" evidence="6">
    <location>
        <begin position="306"/>
        <end position="332"/>
    </location>
</feature>
<evidence type="ECO:0000313" key="8">
    <source>
        <dbReference type="EMBL" id="ROP45055.1"/>
    </source>
</evidence>
<dbReference type="GO" id="GO:0005524">
    <property type="term" value="F:ATP binding"/>
    <property type="evidence" value="ECO:0007669"/>
    <property type="project" value="UniProtKB-KW"/>
</dbReference>
<dbReference type="PANTHER" id="PTHR42711">
    <property type="entry name" value="ABC TRANSPORTER ATP-BINDING PROTEIN"/>
    <property type="match status" value="1"/>
</dbReference>
<dbReference type="PANTHER" id="PTHR42711:SF16">
    <property type="entry name" value="ABC TRANSPORTER ATP-BINDING PROTEIN"/>
    <property type="match status" value="1"/>
</dbReference>
<dbReference type="EMBL" id="RJKN01000002">
    <property type="protein sequence ID" value="ROP45055.1"/>
    <property type="molecule type" value="Genomic_DNA"/>
</dbReference>
<feature type="compositionally biased region" description="Basic and acidic residues" evidence="6">
    <location>
        <begin position="319"/>
        <end position="332"/>
    </location>
</feature>
<dbReference type="InterPro" id="IPR003439">
    <property type="entry name" value="ABC_transporter-like_ATP-bd"/>
</dbReference>
<evidence type="ECO:0000313" key="9">
    <source>
        <dbReference type="Proteomes" id="UP000276232"/>
    </source>
</evidence>
<dbReference type="CDD" id="cd03230">
    <property type="entry name" value="ABC_DR_subfamily_A"/>
    <property type="match status" value="1"/>
</dbReference>
<evidence type="ECO:0000256" key="5">
    <source>
        <dbReference type="ARBA" id="ARBA00023251"/>
    </source>
</evidence>
<dbReference type="GO" id="GO:0016887">
    <property type="term" value="F:ATP hydrolysis activity"/>
    <property type="evidence" value="ECO:0007669"/>
    <property type="project" value="InterPro"/>
</dbReference>
<dbReference type="Pfam" id="PF00005">
    <property type="entry name" value="ABC_tran"/>
    <property type="match status" value="1"/>
</dbReference>
<dbReference type="GO" id="GO:0046677">
    <property type="term" value="P:response to antibiotic"/>
    <property type="evidence" value="ECO:0007669"/>
    <property type="project" value="UniProtKB-KW"/>
</dbReference>
<comment type="caution">
    <text evidence="8">The sequence shown here is derived from an EMBL/GenBank/DDBJ whole genome shotgun (WGS) entry which is preliminary data.</text>
</comment>
<organism evidence="8 9">
    <name type="scientific">Pseudokineococcus lusitanus</name>
    <dbReference type="NCBI Taxonomy" id="763993"/>
    <lineage>
        <taxon>Bacteria</taxon>
        <taxon>Bacillati</taxon>
        <taxon>Actinomycetota</taxon>
        <taxon>Actinomycetes</taxon>
        <taxon>Kineosporiales</taxon>
        <taxon>Kineosporiaceae</taxon>
        <taxon>Pseudokineococcus</taxon>
    </lineage>
</organism>
<keyword evidence="5" id="KW-0046">Antibiotic resistance</keyword>
<evidence type="ECO:0000256" key="1">
    <source>
        <dbReference type="ARBA" id="ARBA00004202"/>
    </source>
</evidence>
<dbReference type="PROSITE" id="PS50893">
    <property type="entry name" value="ABC_TRANSPORTER_2"/>
    <property type="match status" value="1"/>
</dbReference>
<dbReference type="InParanoid" id="A0A3N1HRC0"/>
<dbReference type="InterPro" id="IPR017871">
    <property type="entry name" value="ABC_transporter-like_CS"/>
</dbReference>
<evidence type="ECO:0000256" key="4">
    <source>
        <dbReference type="ARBA" id="ARBA00022840"/>
    </source>
</evidence>
<comment type="subcellular location">
    <subcellularLocation>
        <location evidence="1">Cell membrane</location>
        <topology evidence="1">Peripheral membrane protein</topology>
    </subcellularLocation>
</comment>
<dbReference type="Gene3D" id="3.40.50.300">
    <property type="entry name" value="P-loop containing nucleotide triphosphate hydrolases"/>
    <property type="match status" value="1"/>
</dbReference>
<reference evidence="8 9" key="1">
    <citation type="journal article" date="2015" name="Stand. Genomic Sci.">
        <title>Genomic Encyclopedia of Bacterial and Archaeal Type Strains, Phase III: the genomes of soil and plant-associated and newly described type strains.</title>
        <authorList>
            <person name="Whitman W.B."/>
            <person name="Woyke T."/>
            <person name="Klenk H.P."/>
            <person name="Zhou Y."/>
            <person name="Lilburn T.G."/>
            <person name="Beck B.J."/>
            <person name="De Vos P."/>
            <person name="Vandamme P."/>
            <person name="Eisen J.A."/>
            <person name="Garrity G."/>
            <person name="Hugenholtz P."/>
            <person name="Kyrpides N.C."/>
        </authorList>
    </citation>
    <scope>NUCLEOTIDE SEQUENCE [LARGE SCALE GENOMIC DNA]</scope>
    <source>
        <strain evidence="8 9">CECT 7306</strain>
    </source>
</reference>
<dbReference type="SMART" id="SM00382">
    <property type="entry name" value="AAA"/>
    <property type="match status" value="1"/>
</dbReference>
<keyword evidence="9" id="KW-1185">Reference proteome</keyword>
<evidence type="ECO:0000259" key="7">
    <source>
        <dbReference type="PROSITE" id="PS50893"/>
    </source>
</evidence>
<keyword evidence="4 8" id="KW-0067">ATP-binding</keyword>
<keyword evidence="2" id="KW-0813">Transport</keyword>
<dbReference type="InterPro" id="IPR027417">
    <property type="entry name" value="P-loop_NTPase"/>
</dbReference>
<name>A0A3N1HRC0_9ACTN</name>